<proteinExistence type="predicted"/>
<protein>
    <submittedName>
        <fullName evidence="2">Uncharacterized protein</fullName>
    </submittedName>
</protein>
<evidence type="ECO:0000256" key="1">
    <source>
        <dbReference type="SAM" id="MobiDB-lite"/>
    </source>
</evidence>
<feature type="region of interest" description="Disordered" evidence="1">
    <location>
        <begin position="145"/>
        <end position="167"/>
    </location>
</feature>
<name>A0AAU9XUZ1_9CNID</name>
<dbReference type="EMBL" id="CALNXJ010000069">
    <property type="protein sequence ID" value="CAH3158852.1"/>
    <property type="molecule type" value="Genomic_DNA"/>
</dbReference>
<evidence type="ECO:0000313" key="2">
    <source>
        <dbReference type="EMBL" id="CAH3158852.1"/>
    </source>
</evidence>
<gene>
    <name evidence="2" type="ORF">PMEA_00030773</name>
</gene>
<sequence>MAEVGTFNDISRYIPGLTRYRYSMANPHRSQFGRGAQAQLKNHLINYYIEVHVTSPSNVADHCVLFALSDSSDADYQQQCSHQHTDLCDRCQSLQKLWQRLNESLARRLFRLRTRKTKRQLYSRLPSWPQSRFCRLPSCERVTPSRKKQETEVEQDHDPTDNTNESSSVFTCLRMGVLRSFKGCHLSKNTYL</sequence>
<keyword evidence="3" id="KW-1185">Reference proteome</keyword>
<comment type="caution">
    <text evidence="2">The sequence shown here is derived from an EMBL/GenBank/DDBJ whole genome shotgun (WGS) entry which is preliminary data.</text>
</comment>
<evidence type="ECO:0000313" key="3">
    <source>
        <dbReference type="Proteomes" id="UP001159428"/>
    </source>
</evidence>
<accession>A0AAU9XUZ1</accession>
<feature type="compositionally biased region" description="Basic and acidic residues" evidence="1">
    <location>
        <begin position="147"/>
        <end position="160"/>
    </location>
</feature>
<dbReference type="Proteomes" id="UP001159428">
    <property type="component" value="Unassembled WGS sequence"/>
</dbReference>
<organism evidence="2 3">
    <name type="scientific">Pocillopora meandrina</name>
    <dbReference type="NCBI Taxonomy" id="46732"/>
    <lineage>
        <taxon>Eukaryota</taxon>
        <taxon>Metazoa</taxon>
        <taxon>Cnidaria</taxon>
        <taxon>Anthozoa</taxon>
        <taxon>Hexacorallia</taxon>
        <taxon>Scleractinia</taxon>
        <taxon>Astrocoeniina</taxon>
        <taxon>Pocilloporidae</taxon>
        <taxon>Pocillopora</taxon>
    </lineage>
</organism>
<reference evidence="2 3" key="1">
    <citation type="submission" date="2022-05" db="EMBL/GenBank/DDBJ databases">
        <authorList>
            <consortium name="Genoscope - CEA"/>
            <person name="William W."/>
        </authorList>
    </citation>
    <scope>NUCLEOTIDE SEQUENCE [LARGE SCALE GENOMIC DNA]</scope>
</reference>
<dbReference type="AlphaFoldDB" id="A0AAU9XUZ1"/>